<feature type="transmembrane region" description="Helical" evidence="1">
    <location>
        <begin position="35"/>
        <end position="55"/>
    </location>
</feature>
<reference evidence="2" key="1">
    <citation type="journal article" date="2019" name="MBio">
        <title>Virus Genomes from Deep Sea Sediments Expand the Ocean Megavirome and Support Independent Origins of Viral Gigantism.</title>
        <authorList>
            <person name="Backstrom D."/>
            <person name="Yutin N."/>
            <person name="Jorgensen S.L."/>
            <person name="Dharamshi J."/>
            <person name="Homa F."/>
            <person name="Zaremba-Niedwiedzka K."/>
            <person name="Spang A."/>
            <person name="Wolf Y.I."/>
            <person name="Koonin E.V."/>
            <person name="Ettema T.J."/>
        </authorList>
    </citation>
    <scope>NUCLEOTIDE SEQUENCE</scope>
</reference>
<sequence>MGSAGGIALTVANAIEYNRAKTDCNSVSSNTANVLLWLNIILAVILAIIFIWAIYRLLVHPKTRGEVLKKSTVPGPVVSQRVTQITPLHPDATHIATTTTTSGSAAANTLQRGTQQAMLIDAAASQ</sequence>
<gene>
    <name evidence="2" type="ORF">LCPAC202_01050</name>
</gene>
<keyword evidence="1" id="KW-0472">Membrane</keyword>
<keyword evidence="1" id="KW-1133">Transmembrane helix</keyword>
<protein>
    <recommendedName>
        <fullName evidence="3">Transmembrane protein</fullName>
    </recommendedName>
</protein>
<accession>A0A481Z8X2</accession>
<keyword evidence="1" id="KW-0812">Transmembrane</keyword>
<dbReference type="EMBL" id="MK500511">
    <property type="protein sequence ID" value="QBK91131.1"/>
    <property type="molecule type" value="Genomic_DNA"/>
</dbReference>
<evidence type="ECO:0000256" key="1">
    <source>
        <dbReference type="SAM" id="Phobius"/>
    </source>
</evidence>
<evidence type="ECO:0000313" key="2">
    <source>
        <dbReference type="EMBL" id="QBK91131.1"/>
    </source>
</evidence>
<proteinExistence type="predicted"/>
<organism evidence="2">
    <name type="scientific">Pithovirus LCPAC202</name>
    <dbReference type="NCBI Taxonomy" id="2506592"/>
    <lineage>
        <taxon>Viruses</taxon>
        <taxon>Pithoviruses</taxon>
    </lineage>
</organism>
<evidence type="ECO:0008006" key="3">
    <source>
        <dbReference type="Google" id="ProtNLM"/>
    </source>
</evidence>
<name>A0A481Z8X2_9VIRU</name>